<evidence type="ECO:0000313" key="3">
    <source>
        <dbReference type="EMBL" id="KAK5060671.1"/>
    </source>
</evidence>
<dbReference type="InterPro" id="IPR051682">
    <property type="entry name" value="Mito_Persulfide_Diox"/>
</dbReference>
<keyword evidence="1" id="KW-0479">Metal-binding</keyword>
<organism evidence="3 4">
    <name type="scientific">Exophiala sideris</name>
    <dbReference type="NCBI Taxonomy" id="1016849"/>
    <lineage>
        <taxon>Eukaryota</taxon>
        <taxon>Fungi</taxon>
        <taxon>Dikarya</taxon>
        <taxon>Ascomycota</taxon>
        <taxon>Pezizomycotina</taxon>
        <taxon>Eurotiomycetes</taxon>
        <taxon>Chaetothyriomycetidae</taxon>
        <taxon>Chaetothyriales</taxon>
        <taxon>Herpotrichiellaceae</taxon>
        <taxon>Exophiala</taxon>
    </lineage>
</organism>
<dbReference type="SUPFAM" id="SSF56281">
    <property type="entry name" value="Metallo-hydrolase/oxidoreductase"/>
    <property type="match status" value="1"/>
</dbReference>
<accession>A0ABR0JDJ1</accession>
<comment type="caution">
    <text evidence="3">The sequence shown here is derived from an EMBL/GenBank/DDBJ whole genome shotgun (WGS) entry which is preliminary data.</text>
</comment>
<evidence type="ECO:0000256" key="1">
    <source>
        <dbReference type="ARBA" id="ARBA00022723"/>
    </source>
</evidence>
<dbReference type="CDD" id="cd07724">
    <property type="entry name" value="POD-like_MBL-fold"/>
    <property type="match status" value="1"/>
</dbReference>
<dbReference type="PANTHER" id="PTHR43084:SF1">
    <property type="entry name" value="PERSULFIDE DIOXYGENASE ETHE1, MITOCHONDRIAL"/>
    <property type="match status" value="1"/>
</dbReference>
<feature type="domain" description="Metallo-beta-lactamase" evidence="2">
    <location>
        <begin position="16"/>
        <end position="212"/>
    </location>
</feature>
<sequence>MTMEPKVHTLFEPVTGTWQYVVADETTKQAVMIDPVLDYDKPTGKITTRSADKILELVAGEGYTVSRILETHAHADHLTASRYLQNVLADRQSASPLPQVCIGERISQVQKTMSMIYNIPASDLEDAFDHTFADDETFTVGKIEAKVIHLPGHTPDHIGYVIGSNVFTGDSIFNPDVGSARCDFPGGSATDLYQSMQRLLSLPPHYKLYTGHDYPPESRDVRAGQHVSGSKAVPYTTVAVQQRENKHVKLGTEMDDFVKWRSERDSGLADPKLLAQAMQVNVRGGRLPKGDSEQMKFTEVPMMMARSVKVCLRLYFYCTSYTEHIASLSIEIPESTITMAEVCPVVGTTNTVLPPQHPSFDANQPGLVCPVTKATTDHHHNLHKHPGIFDNSSDLSNAEACPALSKIVSRPEQQKMDEAICPVVGTVSSVLPPDHPSTANAKDGDVCPVTNASLGHHKGKVHQHPSVESAPEGAVCPVVGHA</sequence>
<dbReference type="InterPro" id="IPR001279">
    <property type="entry name" value="Metallo-B-lactamas"/>
</dbReference>
<evidence type="ECO:0000313" key="4">
    <source>
        <dbReference type="Proteomes" id="UP001345691"/>
    </source>
</evidence>
<gene>
    <name evidence="3" type="ORF">LTR69_005270</name>
</gene>
<dbReference type="EMBL" id="JAVRRF010000010">
    <property type="protein sequence ID" value="KAK5060671.1"/>
    <property type="molecule type" value="Genomic_DNA"/>
</dbReference>
<dbReference type="InterPro" id="IPR036866">
    <property type="entry name" value="RibonucZ/Hydroxyglut_hydro"/>
</dbReference>
<dbReference type="PANTHER" id="PTHR43084">
    <property type="entry name" value="PERSULFIDE DIOXYGENASE ETHE1"/>
    <property type="match status" value="1"/>
</dbReference>
<dbReference type="Gene3D" id="3.60.15.10">
    <property type="entry name" value="Ribonuclease Z/Hydroxyacylglutathione hydrolase-like"/>
    <property type="match status" value="1"/>
</dbReference>
<dbReference type="Pfam" id="PF00753">
    <property type="entry name" value="Lactamase_B"/>
    <property type="match status" value="1"/>
</dbReference>
<dbReference type="SMART" id="SM00849">
    <property type="entry name" value="Lactamase_B"/>
    <property type="match status" value="1"/>
</dbReference>
<protein>
    <recommendedName>
        <fullName evidence="2">Metallo-beta-lactamase domain-containing protein</fullName>
    </recommendedName>
</protein>
<dbReference type="InterPro" id="IPR044528">
    <property type="entry name" value="POD-like_MBL-fold"/>
</dbReference>
<name>A0ABR0JDJ1_9EURO</name>
<proteinExistence type="predicted"/>
<reference evidence="3 4" key="1">
    <citation type="submission" date="2023-08" db="EMBL/GenBank/DDBJ databases">
        <title>Black Yeasts Isolated from many extreme environments.</title>
        <authorList>
            <person name="Coleine C."/>
            <person name="Stajich J.E."/>
            <person name="Selbmann L."/>
        </authorList>
    </citation>
    <scope>NUCLEOTIDE SEQUENCE [LARGE SCALE GENOMIC DNA]</scope>
    <source>
        <strain evidence="3 4">CCFEE 6328</strain>
    </source>
</reference>
<evidence type="ECO:0000259" key="2">
    <source>
        <dbReference type="SMART" id="SM00849"/>
    </source>
</evidence>
<dbReference type="Proteomes" id="UP001345691">
    <property type="component" value="Unassembled WGS sequence"/>
</dbReference>
<keyword evidence="4" id="KW-1185">Reference proteome</keyword>